<gene>
    <name evidence="1" type="ORF">LWI28_003911</name>
</gene>
<name>A0AAD5P2L8_ACENE</name>
<dbReference type="AlphaFoldDB" id="A0AAD5P2L8"/>
<dbReference type="EMBL" id="JAJSOW010000002">
    <property type="protein sequence ID" value="KAI9197763.1"/>
    <property type="molecule type" value="Genomic_DNA"/>
</dbReference>
<comment type="caution">
    <text evidence="1">The sequence shown here is derived from an EMBL/GenBank/DDBJ whole genome shotgun (WGS) entry which is preliminary data.</text>
</comment>
<proteinExistence type="predicted"/>
<evidence type="ECO:0000313" key="2">
    <source>
        <dbReference type="Proteomes" id="UP001064489"/>
    </source>
</evidence>
<protein>
    <submittedName>
        <fullName evidence="1">Uncharacterized protein</fullName>
    </submittedName>
</protein>
<reference evidence="1 2" key="1">
    <citation type="journal article" date="2022" name="Plant J.">
        <title>Strategies of tolerance reflected in two North American maple genomes.</title>
        <authorList>
            <person name="McEvoy S.L."/>
            <person name="Sezen U.U."/>
            <person name="Trouern-Trend A."/>
            <person name="McMahon S.M."/>
            <person name="Schaberg P.G."/>
            <person name="Yang J."/>
            <person name="Wegrzyn J.L."/>
            <person name="Swenson N.G."/>
        </authorList>
    </citation>
    <scope>NUCLEOTIDE SEQUENCE [LARGE SCALE GENOMIC DNA]</scope>
    <source>
        <strain evidence="1">91603</strain>
    </source>
</reference>
<accession>A0AAD5P2L8</accession>
<dbReference type="Proteomes" id="UP001064489">
    <property type="component" value="Chromosome 13"/>
</dbReference>
<organism evidence="1 2">
    <name type="scientific">Acer negundo</name>
    <name type="common">Box elder</name>
    <dbReference type="NCBI Taxonomy" id="4023"/>
    <lineage>
        <taxon>Eukaryota</taxon>
        <taxon>Viridiplantae</taxon>
        <taxon>Streptophyta</taxon>
        <taxon>Embryophyta</taxon>
        <taxon>Tracheophyta</taxon>
        <taxon>Spermatophyta</taxon>
        <taxon>Magnoliopsida</taxon>
        <taxon>eudicotyledons</taxon>
        <taxon>Gunneridae</taxon>
        <taxon>Pentapetalae</taxon>
        <taxon>rosids</taxon>
        <taxon>malvids</taxon>
        <taxon>Sapindales</taxon>
        <taxon>Sapindaceae</taxon>
        <taxon>Hippocastanoideae</taxon>
        <taxon>Acereae</taxon>
        <taxon>Acer</taxon>
    </lineage>
</organism>
<keyword evidence="2" id="KW-1185">Reference proteome</keyword>
<sequence>MRFIFIKIWKKPTEDFVLIWGKKNHIACSTRAAHFLLHLKIKDCSASARQFNSTDRLKRFACFICLVK</sequence>
<evidence type="ECO:0000313" key="1">
    <source>
        <dbReference type="EMBL" id="KAI9197763.1"/>
    </source>
</evidence>